<dbReference type="EMBL" id="OX459937">
    <property type="protein sequence ID" value="CAI9152174.1"/>
    <property type="molecule type" value="Genomic_DNA"/>
</dbReference>
<keyword evidence="2" id="KW-1185">Reference proteome</keyword>
<proteinExistence type="predicted"/>
<evidence type="ECO:0000313" key="1">
    <source>
        <dbReference type="EMBL" id="CAI9152174.1"/>
    </source>
</evidence>
<evidence type="ECO:0000313" key="2">
    <source>
        <dbReference type="Proteomes" id="UP001176941"/>
    </source>
</evidence>
<reference evidence="1" key="1">
    <citation type="submission" date="2023-04" db="EMBL/GenBank/DDBJ databases">
        <authorList>
            <consortium name="ELIXIR-Norway"/>
        </authorList>
    </citation>
    <scope>NUCLEOTIDE SEQUENCE [LARGE SCALE GENOMIC DNA]</scope>
</reference>
<protein>
    <submittedName>
        <fullName evidence="1">Uncharacterized protein</fullName>
    </submittedName>
</protein>
<sequence>MFPVTSEPMCSVAQSCLTVCSPVDYSLPGSSFCPCSLTMLPLWFGRGCYGSNLQNKQTNCGILMCWMALNKMKSEESGPSFPILGGILRCSCTSVAFCPCVIIYLQPIMDHRVIGL</sequence>
<organism evidence="1 2">
    <name type="scientific">Rangifer tarandus platyrhynchus</name>
    <name type="common">Svalbard reindeer</name>
    <dbReference type="NCBI Taxonomy" id="3082113"/>
    <lineage>
        <taxon>Eukaryota</taxon>
        <taxon>Metazoa</taxon>
        <taxon>Chordata</taxon>
        <taxon>Craniata</taxon>
        <taxon>Vertebrata</taxon>
        <taxon>Euteleostomi</taxon>
        <taxon>Mammalia</taxon>
        <taxon>Eutheria</taxon>
        <taxon>Laurasiatheria</taxon>
        <taxon>Artiodactyla</taxon>
        <taxon>Ruminantia</taxon>
        <taxon>Pecora</taxon>
        <taxon>Cervidae</taxon>
        <taxon>Odocoileinae</taxon>
        <taxon>Rangifer</taxon>
    </lineage>
</organism>
<accession>A0ABN8XX63</accession>
<dbReference type="Proteomes" id="UP001176941">
    <property type="component" value="Chromosome 1"/>
</dbReference>
<gene>
    <name evidence="1" type="ORF">MRATA1EN1_LOCUS1136</name>
</gene>
<name>A0ABN8XX63_RANTA</name>